<dbReference type="GO" id="GO:0000209">
    <property type="term" value="P:protein polyubiquitination"/>
    <property type="evidence" value="ECO:0007669"/>
    <property type="project" value="InterPro"/>
</dbReference>
<dbReference type="STRING" id="1157962.A0A250XT24"/>
<evidence type="ECO:0000313" key="9">
    <source>
        <dbReference type="Proteomes" id="UP000232323"/>
    </source>
</evidence>
<comment type="caution">
    <text evidence="8">The sequence shown here is derived from an EMBL/GenBank/DDBJ whole genome shotgun (WGS) entry which is preliminary data.</text>
</comment>
<evidence type="ECO:0000256" key="6">
    <source>
        <dbReference type="SAM" id="MobiDB-lite"/>
    </source>
</evidence>
<dbReference type="SUPFAM" id="SSF57850">
    <property type="entry name" value="RING/U-box"/>
    <property type="match status" value="1"/>
</dbReference>
<evidence type="ECO:0000256" key="5">
    <source>
        <dbReference type="PROSITE-ProRule" id="PRU00723"/>
    </source>
</evidence>
<keyword evidence="9" id="KW-1185">Reference proteome</keyword>
<protein>
    <recommendedName>
        <fullName evidence="7">C3H1-type domain-containing protein</fullName>
    </recommendedName>
</protein>
<dbReference type="PROSITE" id="PS00518">
    <property type="entry name" value="ZF_RING_1"/>
    <property type="match status" value="1"/>
</dbReference>
<dbReference type="InterPro" id="IPR000571">
    <property type="entry name" value="Znf_CCCH"/>
</dbReference>
<dbReference type="PANTHER" id="PTHR11224:SF10">
    <property type="entry name" value="IP09428P-RELATED"/>
    <property type="match status" value="1"/>
</dbReference>
<sequence>MFGDSCRFLHSVGLSGLTLRQSPPEDSGQDEEKQGIEPLWLPADLTVDICTGADVQDDAWDEDNDFSNWQHEDREAWGTDNTSAWHCGKSARQDGEDSCPEGWESNHDGPEAQQEYDETWDHNITDPADLPLCTQYMIHGSCPHGEGCHLIHGNLCNTCERYALHPYNPEEAEQHLLECVRRHERLAARVRSAQVECGICLDRVLSKTLAADRRFGLLACDHPFCLSCIRSWRATGEADLDSAVRKYTLWRW</sequence>
<evidence type="ECO:0000313" key="8">
    <source>
        <dbReference type="EMBL" id="GAX86208.1"/>
    </source>
</evidence>
<dbReference type="InterPro" id="IPR036855">
    <property type="entry name" value="Znf_CCCH_sf"/>
</dbReference>
<keyword evidence="4 5" id="KW-0862">Zinc</keyword>
<dbReference type="Proteomes" id="UP000232323">
    <property type="component" value="Unassembled WGS sequence"/>
</dbReference>
<organism evidence="8 9">
    <name type="scientific">Chlamydomonas eustigma</name>
    <dbReference type="NCBI Taxonomy" id="1157962"/>
    <lineage>
        <taxon>Eukaryota</taxon>
        <taxon>Viridiplantae</taxon>
        <taxon>Chlorophyta</taxon>
        <taxon>core chlorophytes</taxon>
        <taxon>Chlorophyceae</taxon>
        <taxon>CS clade</taxon>
        <taxon>Chlamydomonadales</taxon>
        <taxon>Chlamydomonadaceae</taxon>
        <taxon>Chlamydomonas</taxon>
    </lineage>
</organism>
<accession>A0A250XT24</accession>
<dbReference type="Pfam" id="PF00097">
    <property type="entry name" value="zf-C3HC4"/>
    <property type="match status" value="1"/>
</dbReference>
<feature type="zinc finger region" description="C3H1-type" evidence="5">
    <location>
        <begin position="127"/>
        <end position="155"/>
    </location>
</feature>
<proteinExistence type="predicted"/>
<name>A0A250XT24_9CHLO</name>
<dbReference type="InterPro" id="IPR045072">
    <property type="entry name" value="MKRN-like"/>
</dbReference>
<dbReference type="GO" id="GO:0008270">
    <property type="term" value="F:zinc ion binding"/>
    <property type="evidence" value="ECO:0007669"/>
    <property type="project" value="UniProtKB-KW"/>
</dbReference>
<evidence type="ECO:0000256" key="4">
    <source>
        <dbReference type="ARBA" id="ARBA00022833"/>
    </source>
</evidence>
<keyword evidence="3 5" id="KW-0863">Zinc-finger</keyword>
<gene>
    <name evidence="8" type="ORF">CEUSTIGMA_g13622.t1</name>
</gene>
<dbReference type="InterPro" id="IPR017907">
    <property type="entry name" value="Znf_RING_CS"/>
</dbReference>
<dbReference type="EMBL" id="BEGY01000244">
    <property type="protein sequence ID" value="GAX86208.1"/>
    <property type="molecule type" value="Genomic_DNA"/>
</dbReference>
<dbReference type="AlphaFoldDB" id="A0A250XT24"/>
<evidence type="ECO:0000256" key="1">
    <source>
        <dbReference type="ARBA" id="ARBA00022679"/>
    </source>
</evidence>
<dbReference type="PANTHER" id="PTHR11224">
    <property type="entry name" value="MAKORIN-RELATED"/>
    <property type="match status" value="1"/>
</dbReference>
<dbReference type="InterPro" id="IPR013083">
    <property type="entry name" value="Znf_RING/FYVE/PHD"/>
</dbReference>
<reference evidence="8 9" key="1">
    <citation type="submission" date="2017-08" db="EMBL/GenBank/DDBJ databases">
        <title>Acidophilic green algal genome provides insights into adaptation to an acidic environment.</title>
        <authorList>
            <person name="Hirooka S."/>
            <person name="Hirose Y."/>
            <person name="Kanesaki Y."/>
            <person name="Higuchi S."/>
            <person name="Fujiwara T."/>
            <person name="Onuma R."/>
            <person name="Era A."/>
            <person name="Ohbayashi R."/>
            <person name="Uzuka A."/>
            <person name="Nozaki H."/>
            <person name="Yoshikawa H."/>
            <person name="Miyagishima S.Y."/>
        </authorList>
    </citation>
    <scope>NUCLEOTIDE SEQUENCE [LARGE SCALE GENOMIC DNA]</scope>
    <source>
        <strain evidence="8 9">NIES-2499</strain>
    </source>
</reference>
<dbReference type="InterPro" id="IPR018957">
    <property type="entry name" value="Znf_C3HC4_RING-type"/>
</dbReference>
<evidence type="ECO:0000256" key="2">
    <source>
        <dbReference type="ARBA" id="ARBA00022723"/>
    </source>
</evidence>
<evidence type="ECO:0000256" key="3">
    <source>
        <dbReference type="ARBA" id="ARBA00022771"/>
    </source>
</evidence>
<evidence type="ECO:0000259" key="7">
    <source>
        <dbReference type="PROSITE" id="PS50103"/>
    </source>
</evidence>
<dbReference type="SUPFAM" id="SSF90229">
    <property type="entry name" value="CCCH zinc finger"/>
    <property type="match status" value="1"/>
</dbReference>
<feature type="domain" description="C3H1-type" evidence="7">
    <location>
        <begin position="127"/>
        <end position="155"/>
    </location>
</feature>
<feature type="region of interest" description="Disordered" evidence="6">
    <location>
        <begin position="87"/>
        <end position="113"/>
    </location>
</feature>
<keyword evidence="2 5" id="KW-0479">Metal-binding</keyword>
<dbReference type="GO" id="GO:0061630">
    <property type="term" value="F:ubiquitin protein ligase activity"/>
    <property type="evidence" value="ECO:0007669"/>
    <property type="project" value="InterPro"/>
</dbReference>
<dbReference type="OrthoDB" id="411372at2759"/>
<dbReference type="Gene3D" id="3.30.40.10">
    <property type="entry name" value="Zinc/RING finger domain, C3HC4 (zinc finger)"/>
    <property type="match status" value="1"/>
</dbReference>
<dbReference type="PROSITE" id="PS50103">
    <property type="entry name" value="ZF_C3H1"/>
    <property type="match status" value="1"/>
</dbReference>
<keyword evidence="1" id="KW-0808">Transferase</keyword>